<dbReference type="Gene3D" id="1.10.150.690">
    <property type="entry name" value="DUF2063"/>
    <property type="match status" value="1"/>
</dbReference>
<dbReference type="EMBL" id="QYUK01000011">
    <property type="protein sequence ID" value="RJF87057.1"/>
    <property type="molecule type" value="Genomic_DNA"/>
</dbReference>
<dbReference type="Proteomes" id="UP000284605">
    <property type="component" value="Unassembled WGS sequence"/>
</dbReference>
<gene>
    <name evidence="2" type="ORF">D3874_08490</name>
</gene>
<keyword evidence="3" id="KW-1185">Reference proteome</keyword>
<feature type="domain" description="Putative DNA-binding" evidence="1">
    <location>
        <begin position="6"/>
        <end position="98"/>
    </location>
</feature>
<proteinExistence type="predicted"/>
<dbReference type="AlphaFoldDB" id="A0A418WAI4"/>
<evidence type="ECO:0000313" key="3">
    <source>
        <dbReference type="Proteomes" id="UP000284605"/>
    </source>
</evidence>
<dbReference type="InterPro" id="IPR018640">
    <property type="entry name" value="DUF2063"/>
</dbReference>
<evidence type="ECO:0000259" key="1">
    <source>
        <dbReference type="Pfam" id="PF09836"/>
    </source>
</evidence>
<reference evidence="2 3" key="1">
    <citation type="submission" date="2018-09" db="EMBL/GenBank/DDBJ databases">
        <authorList>
            <person name="Zhu H."/>
        </authorList>
    </citation>
    <scope>NUCLEOTIDE SEQUENCE [LARGE SCALE GENOMIC DNA]</scope>
    <source>
        <strain evidence="2 3">K1W22B-8</strain>
    </source>
</reference>
<organism evidence="2 3">
    <name type="scientific">Oleomonas cavernae</name>
    <dbReference type="NCBI Taxonomy" id="2320859"/>
    <lineage>
        <taxon>Bacteria</taxon>
        <taxon>Pseudomonadati</taxon>
        <taxon>Pseudomonadota</taxon>
        <taxon>Alphaproteobacteria</taxon>
        <taxon>Acetobacterales</taxon>
        <taxon>Acetobacteraceae</taxon>
        <taxon>Oleomonas</taxon>
    </lineage>
</organism>
<name>A0A418WAI4_9PROT</name>
<dbReference type="Pfam" id="PF09836">
    <property type="entry name" value="DUF2063"/>
    <property type="match status" value="1"/>
</dbReference>
<dbReference type="InterPro" id="IPR044922">
    <property type="entry name" value="DUF2063_N_sf"/>
</dbReference>
<protein>
    <submittedName>
        <fullName evidence="2">DUF2063 domain-containing protein</fullName>
    </submittedName>
</protein>
<accession>A0A418WAI4</accession>
<sequence>MTALAQLQRGFARDVLGAPGTISPQICDSARTDRETLLGVYRFAYGARLVEALGKDFPATAALMGSDAFEGAARAYIAAHPSHRPSIRWLGADFAGHLARQGQAMAADLAAFEWALGLAFDGGDGDTVGPEALAALAPAAWERLRARFHPTVQGLDLAHAVHDVWRMWRETGEITPAPAGPAALLIWRRNLEVQYRAMAAGEAMLFHRLRDGLRFAAALDDIEPNQAVAWLAGWCAGGLVGGLETAAPSPPAA</sequence>
<dbReference type="RefSeq" id="WP_119777701.1">
    <property type="nucleotide sequence ID" value="NZ_QYUK01000011.1"/>
</dbReference>
<evidence type="ECO:0000313" key="2">
    <source>
        <dbReference type="EMBL" id="RJF87057.1"/>
    </source>
</evidence>
<dbReference type="OrthoDB" id="4146344at2"/>
<comment type="caution">
    <text evidence="2">The sequence shown here is derived from an EMBL/GenBank/DDBJ whole genome shotgun (WGS) entry which is preliminary data.</text>
</comment>